<evidence type="ECO:0000313" key="1">
    <source>
        <dbReference type="EMBL" id="GAA0774488.1"/>
    </source>
</evidence>
<protein>
    <submittedName>
        <fullName evidence="1">Uncharacterized protein</fullName>
    </submittedName>
</protein>
<name>A0ABP3W0R3_CLOSU</name>
<keyword evidence="2" id="KW-1185">Reference proteome</keyword>
<organism evidence="1 2">
    <name type="scientific">Clostridium subterminale</name>
    <dbReference type="NCBI Taxonomy" id="1550"/>
    <lineage>
        <taxon>Bacteria</taxon>
        <taxon>Bacillati</taxon>
        <taxon>Bacillota</taxon>
        <taxon>Clostridia</taxon>
        <taxon>Eubacteriales</taxon>
        <taxon>Clostridiaceae</taxon>
        <taxon>Clostridium</taxon>
    </lineage>
</organism>
<dbReference type="EMBL" id="BAAACI010000006">
    <property type="protein sequence ID" value="GAA0774488.1"/>
    <property type="molecule type" value="Genomic_DNA"/>
</dbReference>
<comment type="caution">
    <text evidence="1">The sequence shown here is derived from an EMBL/GenBank/DDBJ whole genome shotgun (WGS) entry which is preliminary data.</text>
</comment>
<accession>A0ABP3W0R3</accession>
<gene>
    <name evidence="1" type="ORF">GCM10008908_24400</name>
</gene>
<reference evidence="2" key="1">
    <citation type="journal article" date="2019" name="Int. J. Syst. Evol. Microbiol.">
        <title>The Global Catalogue of Microorganisms (GCM) 10K type strain sequencing project: providing services to taxonomists for standard genome sequencing and annotation.</title>
        <authorList>
            <consortium name="The Broad Institute Genomics Platform"/>
            <consortium name="The Broad Institute Genome Sequencing Center for Infectious Disease"/>
            <person name="Wu L."/>
            <person name="Ma J."/>
        </authorList>
    </citation>
    <scope>NUCLEOTIDE SEQUENCE [LARGE SCALE GENOMIC DNA]</scope>
    <source>
        <strain evidence="2">JCM 1417</strain>
    </source>
</reference>
<evidence type="ECO:0000313" key="2">
    <source>
        <dbReference type="Proteomes" id="UP001501047"/>
    </source>
</evidence>
<proteinExistence type="predicted"/>
<dbReference type="Proteomes" id="UP001501047">
    <property type="component" value="Unassembled WGS sequence"/>
</dbReference>
<sequence>MKSSEIKVSHKYIFTTKEDTNREERAKGTVIADEGSYFLVQRKHYKTCFNKCDIDCGYIQVRECRR</sequence>
<dbReference type="RefSeq" id="WP_343826708.1">
    <property type="nucleotide sequence ID" value="NZ_BAAACI010000006.1"/>
</dbReference>